<dbReference type="InterPro" id="IPR013107">
    <property type="entry name" value="Acyl-CoA_DH_C"/>
</dbReference>
<dbReference type="InterPro" id="IPR037069">
    <property type="entry name" value="AcylCoA_DH/ox_N_sf"/>
</dbReference>
<evidence type="ECO:0000256" key="2">
    <source>
        <dbReference type="ARBA" id="ARBA00023002"/>
    </source>
</evidence>
<dbReference type="PANTHER" id="PTHR43884:SF25">
    <property type="entry name" value="ACYL-COA DEHYDROGENASE YDBM-RELATED"/>
    <property type="match status" value="1"/>
</dbReference>
<evidence type="ECO:0000259" key="3">
    <source>
        <dbReference type="Pfam" id="PF02770"/>
    </source>
</evidence>
<reference evidence="7" key="1">
    <citation type="journal article" date="2019" name="Int. J. Syst. Evol. Microbiol.">
        <title>The Global Catalogue of Microorganisms (GCM) 10K type strain sequencing project: providing services to taxonomists for standard genome sequencing and annotation.</title>
        <authorList>
            <consortium name="The Broad Institute Genomics Platform"/>
            <consortium name="The Broad Institute Genome Sequencing Center for Infectious Disease"/>
            <person name="Wu L."/>
            <person name="Ma J."/>
        </authorList>
    </citation>
    <scope>NUCLEOTIDE SEQUENCE [LARGE SCALE GENOMIC DNA]</scope>
    <source>
        <strain evidence="7">JCM 16898</strain>
    </source>
</reference>
<keyword evidence="1" id="KW-0285">Flavoprotein</keyword>
<dbReference type="Gene3D" id="1.10.540.10">
    <property type="entry name" value="Acyl-CoA dehydrogenase/oxidase, N-terminal domain"/>
    <property type="match status" value="1"/>
</dbReference>
<organism evidence="6 7">
    <name type="scientific">Amycolatopsis ultiminotia</name>
    <dbReference type="NCBI Taxonomy" id="543629"/>
    <lineage>
        <taxon>Bacteria</taxon>
        <taxon>Bacillati</taxon>
        <taxon>Actinomycetota</taxon>
        <taxon>Actinomycetes</taxon>
        <taxon>Pseudonocardiales</taxon>
        <taxon>Pseudonocardiaceae</taxon>
        <taxon>Amycolatopsis</taxon>
    </lineage>
</organism>
<proteinExistence type="predicted"/>
<feature type="domain" description="Acyl-CoA oxidase/dehydrogenase middle" evidence="3">
    <location>
        <begin position="142"/>
        <end position="230"/>
    </location>
</feature>
<dbReference type="CDD" id="cd00567">
    <property type="entry name" value="ACAD"/>
    <property type="match status" value="1"/>
</dbReference>
<sequence length="405" mass="43120">MSKHTPEITAAERALILEKAAGLAEQFAAVGKDCDVANRFPVELVPLYKESGIASAAVPKRHGGLGADIGTVSAIGRELAKGDPAIALSFNMHQTMVGIFRTTPSLDEDKRAALLARIAEEDLLLCGPFSEARAGLSGLADTVAVPQPDGGWRITGKKNWSTLIEGCDLIALNATITDPDGAIPEDYHEHAERESMFIVPVGSPGVSIDKTWDTLGMRATGSQTLVLDEVFAGPDAYGGNFRQGLVGEAEWAALGFAGVYLGLAEKAYFEAREFLKKKHLGATASGQDTDVKQLGYIQHGLGRMYTSIVVTARVLQQTAQTAIDGADDPWPASMRKANWDIAKVNATETAISVTDGALRLVGGASFRRGNVLERLFRDARAGLLHSFGTDQLYDHVGKAEFGLLG</sequence>
<dbReference type="InterPro" id="IPR009100">
    <property type="entry name" value="AcylCoA_DH/oxidase_NM_dom_sf"/>
</dbReference>
<gene>
    <name evidence="6" type="ORF">GCM10022222_01250</name>
</gene>
<evidence type="ECO:0000313" key="7">
    <source>
        <dbReference type="Proteomes" id="UP001500689"/>
    </source>
</evidence>
<accession>A0ABP6UZ08</accession>
<dbReference type="Proteomes" id="UP001500689">
    <property type="component" value="Unassembled WGS sequence"/>
</dbReference>
<feature type="domain" description="Acyl-CoA dehydrogenase/oxidase N-terminal" evidence="4">
    <location>
        <begin position="18"/>
        <end position="98"/>
    </location>
</feature>
<evidence type="ECO:0000256" key="1">
    <source>
        <dbReference type="ARBA" id="ARBA00022630"/>
    </source>
</evidence>
<dbReference type="Pfam" id="PF02770">
    <property type="entry name" value="Acyl-CoA_dh_M"/>
    <property type="match status" value="1"/>
</dbReference>
<evidence type="ECO:0000313" key="6">
    <source>
        <dbReference type="EMBL" id="GAA3523059.1"/>
    </source>
</evidence>
<evidence type="ECO:0000259" key="4">
    <source>
        <dbReference type="Pfam" id="PF02771"/>
    </source>
</evidence>
<comment type="caution">
    <text evidence="6">The sequence shown here is derived from an EMBL/GenBank/DDBJ whole genome shotgun (WGS) entry which is preliminary data.</text>
</comment>
<dbReference type="InterPro" id="IPR006091">
    <property type="entry name" value="Acyl-CoA_Oxase/DH_mid-dom"/>
</dbReference>
<dbReference type="InterPro" id="IPR036250">
    <property type="entry name" value="AcylCo_DH-like_C"/>
</dbReference>
<dbReference type="PANTHER" id="PTHR43884">
    <property type="entry name" value="ACYL-COA DEHYDROGENASE"/>
    <property type="match status" value="1"/>
</dbReference>
<dbReference type="SUPFAM" id="SSF47203">
    <property type="entry name" value="Acyl-CoA dehydrogenase C-terminal domain-like"/>
    <property type="match status" value="1"/>
</dbReference>
<dbReference type="Gene3D" id="2.40.110.10">
    <property type="entry name" value="Butyryl-CoA Dehydrogenase, subunit A, domain 2"/>
    <property type="match status" value="1"/>
</dbReference>
<dbReference type="EMBL" id="BAAAZN010000001">
    <property type="protein sequence ID" value="GAA3523059.1"/>
    <property type="molecule type" value="Genomic_DNA"/>
</dbReference>
<dbReference type="InterPro" id="IPR046373">
    <property type="entry name" value="Acyl-CoA_Oxase/DH_mid-dom_sf"/>
</dbReference>
<dbReference type="Pfam" id="PF02771">
    <property type="entry name" value="Acyl-CoA_dh_N"/>
    <property type="match status" value="1"/>
</dbReference>
<keyword evidence="7" id="KW-1185">Reference proteome</keyword>
<dbReference type="InterPro" id="IPR013786">
    <property type="entry name" value="AcylCoA_DH/ox_N"/>
</dbReference>
<keyword evidence="2" id="KW-0560">Oxidoreductase</keyword>
<feature type="domain" description="Acyl-CoA dehydrogenase C-terminal" evidence="5">
    <location>
        <begin position="254"/>
        <end position="387"/>
    </location>
</feature>
<dbReference type="PIRSF" id="PIRSF016578">
    <property type="entry name" value="HsaA"/>
    <property type="match status" value="1"/>
</dbReference>
<dbReference type="SUPFAM" id="SSF56645">
    <property type="entry name" value="Acyl-CoA dehydrogenase NM domain-like"/>
    <property type="match status" value="1"/>
</dbReference>
<dbReference type="RefSeq" id="WP_344854223.1">
    <property type="nucleotide sequence ID" value="NZ_BAAAZN010000001.1"/>
</dbReference>
<protein>
    <submittedName>
        <fullName evidence="6">Acyl-CoA dehydrogenase family protein</fullName>
    </submittedName>
</protein>
<dbReference type="Pfam" id="PF08028">
    <property type="entry name" value="Acyl-CoA_dh_2"/>
    <property type="match status" value="1"/>
</dbReference>
<dbReference type="Gene3D" id="1.20.140.10">
    <property type="entry name" value="Butyryl-CoA Dehydrogenase, subunit A, domain 3"/>
    <property type="match status" value="1"/>
</dbReference>
<evidence type="ECO:0000259" key="5">
    <source>
        <dbReference type="Pfam" id="PF08028"/>
    </source>
</evidence>
<name>A0ABP6UZ08_9PSEU</name>